<sequence length="656" mass="75054">MSFMTRCYFLPGRLQNLRYTPIAGFLYLLLMFPTDVLSQTIQIQRVSPAHWFTGFQRQSLQLLLYGPGIKGTKVRTTYPGVTVDRVQYTDNPNYIFADLTISPAAKPGMVTFQLSRIFPLTEKRANGSTVVNGGKEVTITLPYELKARTAKPKPVTSADFIYLIMPDRFADGDPSLDRVTGMADNETDRSNPFRRHGGDLRGVTRHLDYLADLGVTTLWLTPVLENDQPLTDENGTQRSSYHGYGITDHDHVDKRLGGDDAYKRLVDAAHGKGLKIIHDVVYNHMGLYHWLMKDLPSKDWLHAWPSYQNTSYRDQPLVDPYGAEIDRKISREGWFVPFMPDLNQQQPQVVNYLIQQALYAIETFGVDGFRVDSYFYNDPDFLNRLNEALFREFPGFFICGENWVNSVTNQAYFVRNRIQTSWKSNLPSAIDFQLYFATNDALNQAFGWNEGVQRWYQVLAQDLLYEDAFRNVVFLDNHDQNRFFSVVGEDLRKYKMGIAFLLTTRGIPQLYYGTEILMKNFKNPSDAEVRQDFPGGFPGDPADKFTEAGRSTVENEAFRYVRTLARYRRETPALQTGKLMQFVPQDGIYVYFRYDSAKTILVAINSNREEKGLATDRFAERMQGKTSGRDVLSGSIVSDLSHLKLPPLSATILELN</sequence>
<dbReference type="Pfam" id="PF00128">
    <property type="entry name" value="Alpha-amylase"/>
    <property type="match status" value="1"/>
</dbReference>
<reference evidence="4 5" key="1">
    <citation type="submission" date="2016-10" db="EMBL/GenBank/DDBJ databases">
        <authorList>
            <person name="de Groot N.N."/>
        </authorList>
    </citation>
    <scope>NUCLEOTIDE SEQUENCE [LARGE SCALE GENOMIC DNA]</scope>
    <source>
        <strain evidence="4 5">DSM 21668</strain>
    </source>
</reference>
<dbReference type="InterPro" id="IPR006047">
    <property type="entry name" value="GH13_cat_dom"/>
</dbReference>
<dbReference type="STRING" id="563176.SAMN04488090_3111"/>
<dbReference type="AlphaFoldDB" id="A0A1G9RYZ1"/>
<dbReference type="CDD" id="cd11340">
    <property type="entry name" value="AmyAc_bac_CMD_like_3"/>
    <property type="match status" value="1"/>
</dbReference>
<dbReference type="GO" id="GO:0016798">
    <property type="term" value="F:hydrolase activity, acting on glycosyl bonds"/>
    <property type="evidence" value="ECO:0007669"/>
    <property type="project" value="UniProtKB-KW"/>
</dbReference>
<dbReference type="InterPro" id="IPR013780">
    <property type="entry name" value="Glyco_hydro_b"/>
</dbReference>
<feature type="domain" description="Glycosyl hydrolase family 13 catalytic" evidence="3">
    <location>
        <begin position="163"/>
        <end position="568"/>
    </location>
</feature>
<protein>
    <submittedName>
        <fullName evidence="4">Glycosidase</fullName>
    </submittedName>
</protein>
<gene>
    <name evidence="4" type="ORF">SAMN04488090_3111</name>
</gene>
<dbReference type="Gene3D" id="3.20.20.80">
    <property type="entry name" value="Glycosidases"/>
    <property type="match status" value="1"/>
</dbReference>
<organism evidence="4 5">
    <name type="scientific">Siphonobacter aquaeclarae</name>
    <dbReference type="NCBI Taxonomy" id="563176"/>
    <lineage>
        <taxon>Bacteria</taxon>
        <taxon>Pseudomonadati</taxon>
        <taxon>Bacteroidota</taxon>
        <taxon>Cytophagia</taxon>
        <taxon>Cytophagales</taxon>
        <taxon>Cytophagaceae</taxon>
        <taxon>Siphonobacter</taxon>
    </lineage>
</organism>
<evidence type="ECO:0000256" key="2">
    <source>
        <dbReference type="ARBA" id="ARBA00023295"/>
    </source>
</evidence>
<dbReference type="Proteomes" id="UP000198901">
    <property type="component" value="Unassembled WGS sequence"/>
</dbReference>
<evidence type="ECO:0000256" key="1">
    <source>
        <dbReference type="ARBA" id="ARBA00022801"/>
    </source>
</evidence>
<dbReference type="InterPro" id="IPR019492">
    <property type="entry name" value="Cyclo-malto-dextrinase_C"/>
</dbReference>
<proteinExistence type="predicted"/>
<dbReference type="InterPro" id="IPR013783">
    <property type="entry name" value="Ig-like_fold"/>
</dbReference>
<dbReference type="GO" id="GO:0005975">
    <property type="term" value="P:carbohydrate metabolic process"/>
    <property type="evidence" value="ECO:0007669"/>
    <property type="project" value="InterPro"/>
</dbReference>
<keyword evidence="5" id="KW-1185">Reference proteome</keyword>
<dbReference type="PANTHER" id="PTHR10357:SF210">
    <property type="entry name" value="MALTODEXTRIN GLUCOSIDASE"/>
    <property type="match status" value="1"/>
</dbReference>
<dbReference type="SUPFAM" id="SSF81296">
    <property type="entry name" value="E set domains"/>
    <property type="match status" value="1"/>
</dbReference>
<name>A0A1G9RYZ1_9BACT</name>
<dbReference type="InterPro" id="IPR014756">
    <property type="entry name" value="Ig_E-set"/>
</dbReference>
<accession>A0A1G9RYZ1</accession>
<dbReference type="InterPro" id="IPR015171">
    <property type="entry name" value="Cyc-maltodext_N"/>
</dbReference>
<dbReference type="EMBL" id="FNGS01000005">
    <property type="protein sequence ID" value="SDM28508.1"/>
    <property type="molecule type" value="Genomic_DNA"/>
</dbReference>
<keyword evidence="2 4" id="KW-0326">Glycosidase</keyword>
<dbReference type="SUPFAM" id="SSF51011">
    <property type="entry name" value="Glycosyl hydrolase domain"/>
    <property type="match status" value="1"/>
</dbReference>
<evidence type="ECO:0000259" key="3">
    <source>
        <dbReference type="SMART" id="SM00642"/>
    </source>
</evidence>
<dbReference type="SMART" id="SM00642">
    <property type="entry name" value="Aamy"/>
    <property type="match status" value="1"/>
</dbReference>
<evidence type="ECO:0000313" key="5">
    <source>
        <dbReference type="Proteomes" id="UP000198901"/>
    </source>
</evidence>
<dbReference type="SUPFAM" id="SSF51445">
    <property type="entry name" value="(Trans)glycosidases"/>
    <property type="match status" value="1"/>
</dbReference>
<dbReference type="Gene3D" id="2.60.40.10">
    <property type="entry name" value="Immunoglobulins"/>
    <property type="match status" value="1"/>
</dbReference>
<dbReference type="Gene3D" id="2.60.40.1180">
    <property type="entry name" value="Golgi alpha-mannosidase II"/>
    <property type="match status" value="1"/>
</dbReference>
<dbReference type="InterPro" id="IPR017853">
    <property type="entry name" value="GH"/>
</dbReference>
<evidence type="ECO:0000313" key="4">
    <source>
        <dbReference type="EMBL" id="SDM28508.1"/>
    </source>
</evidence>
<dbReference type="Pfam" id="PF10438">
    <property type="entry name" value="Cyc-maltodext_C"/>
    <property type="match status" value="1"/>
</dbReference>
<keyword evidence="1" id="KW-0378">Hydrolase</keyword>
<dbReference type="Pfam" id="PF09087">
    <property type="entry name" value="Cyc-maltodext_N"/>
    <property type="match status" value="1"/>
</dbReference>
<dbReference type="PANTHER" id="PTHR10357">
    <property type="entry name" value="ALPHA-AMYLASE FAMILY MEMBER"/>
    <property type="match status" value="1"/>
</dbReference>